<name>A0ABN3VMG7_9PSEU</name>
<sequence>MSSPTHLLATDKYPSNTALYADPALARDRDYRLRHRQRNPRTAVLAPHGGGIEAGTSELCLAVAAAEDCAYWMFEGLRPGDNSDLHVTSAHCDDPTALALCRRATRVLSLHGCRPDSAGLPEDSRAVLVGGLDERLRRVLLAALAEAGFTAFDASRHEYLGGVSPHNICNRNRSGAGGQLEITTALRDAMFASEAPARERVRTGVFWAFVAAVRTGLGRAH</sequence>
<proteinExistence type="predicted"/>
<evidence type="ECO:0000313" key="2">
    <source>
        <dbReference type="Proteomes" id="UP001500979"/>
    </source>
</evidence>
<dbReference type="Pfam" id="PF05908">
    <property type="entry name" value="Gamma_PGA_hydro"/>
    <property type="match status" value="1"/>
</dbReference>
<gene>
    <name evidence="1" type="ORF">GCM10010470_63500</name>
</gene>
<dbReference type="InterPro" id="IPR038128">
    <property type="entry name" value="Gamma_PGA_hydro_sf"/>
</dbReference>
<dbReference type="RefSeq" id="WP_344686057.1">
    <property type="nucleotide sequence ID" value="NZ_BAAAUX010000037.1"/>
</dbReference>
<protein>
    <recommendedName>
        <fullName evidence="3">Replication protein</fullName>
    </recommendedName>
</protein>
<dbReference type="EMBL" id="BAAAUX010000037">
    <property type="protein sequence ID" value="GAA2819475.1"/>
    <property type="molecule type" value="Genomic_DNA"/>
</dbReference>
<evidence type="ECO:0008006" key="3">
    <source>
        <dbReference type="Google" id="ProtNLM"/>
    </source>
</evidence>
<keyword evidence="2" id="KW-1185">Reference proteome</keyword>
<comment type="caution">
    <text evidence="1">The sequence shown here is derived from an EMBL/GenBank/DDBJ whole genome shotgun (WGS) entry which is preliminary data.</text>
</comment>
<dbReference type="Gene3D" id="3.40.630.100">
    <property type="entry name" value="Poly-gamma-glutamate hydrolase, zinc-binding motif"/>
    <property type="match status" value="1"/>
</dbReference>
<dbReference type="Proteomes" id="UP001500979">
    <property type="component" value="Unassembled WGS sequence"/>
</dbReference>
<organism evidence="1 2">
    <name type="scientific">Saccharopolyspora taberi</name>
    <dbReference type="NCBI Taxonomy" id="60895"/>
    <lineage>
        <taxon>Bacteria</taxon>
        <taxon>Bacillati</taxon>
        <taxon>Actinomycetota</taxon>
        <taxon>Actinomycetes</taxon>
        <taxon>Pseudonocardiales</taxon>
        <taxon>Pseudonocardiaceae</taxon>
        <taxon>Saccharopolyspora</taxon>
    </lineage>
</organism>
<evidence type="ECO:0000313" key="1">
    <source>
        <dbReference type="EMBL" id="GAA2819475.1"/>
    </source>
</evidence>
<dbReference type="InterPro" id="IPR008585">
    <property type="entry name" value="Gamma_PGA_hydro"/>
</dbReference>
<accession>A0ABN3VMG7</accession>
<reference evidence="1 2" key="1">
    <citation type="journal article" date="2019" name="Int. J. Syst. Evol. Microbiol.">
        <title>The Global Catalogue of Microorganisms (GCM) 10K type strain sequencing project: providing services to taxonomists for standard genome sequencing and annotation.</title>
        <authorList>
            <consortium name="The Broad Institute Genomics Platform"/>
            <consortium name="The Broad Institute Genome Sequencing Center for Infectious Disease"/>
            <person name="Wu L."/>
            <person name="Ma J."/>
        </authorList>
    </citation>
    <scope>NUCLEOTIDE SEQUENCE [LARGE SCALE GENOMIC DNA]</scope>
    <source>
        <strain evidence="1 2">JCM 9383</strain>
    </source>
</reference>